<protein>
    <submittedName>
        <fullName evidence="2">Uncharacterized protein</fullName>
    </submittedName>
</protein>
<organism evidence="2 3">
    <name type="scientific">Tanacetum coccineum</name>
    <dbReference type="NCBI Taxonomy" id="301880"/>
    <lineage>
        <taxon>Eukaryota</taxon>
        <taxon>Viridiplantae</taxon>
        <taxon>Streptophyta</taxon>
        <taxon>Embryophyta</taxon>
        <taxon>Tracheophyta</taxon>
        <taxon>Spermatophyta</taxon>
        <taxon>Magnoliopsida</taxon>
        <taxon>eudicotyledons</taxon>
        <taxon>Gunneridae</taxon>
        <taxon>Pentapetalae</taxon>
        <taxon>asterids</taxon>
        <taxon>campanulids</taxon>
        <taxon>Asterales</taxon>
        <taxon>Asteraceae</taxon>
        <taxon>Asteroideae</taxon>
        <taxon>Anthemideae</taxon>
        <taxon>Anthemidinae</taxon>
        <taxon>Tanacetum</taxon>
    </lineage>
</organism>
<evidence type="ECO:0000313" key="2">
    <source>
        <dbReference type="EMBL" id="GJU01639.1"/>
    </source>
</evidence>
<dbReference type="Proteomes" id="UP001151760">
    <property type="component" value="Unassembled WGS sequence"/>
</dbReference>
<evidence type="ECO:0000313" key="3">
    <source>
        <dbReference type="Proteomes" id="UP001151760"/>
    </source>
</evidence>
<name>A0ABQ5INH1_9ASTR</name>
<dbReference type="EMBL" id="BQNB010020984">
    <property type="protein sequence ID" value="GJU01639.1"/>
    <property type="molecule type" value="Genomic_DNA"/>
</dbReference>
<sequence length="199" mass="21854">MVGLEIWPQALDIFHGKVKNTLTISVIAATTEVEIGYVRLDNQSIERDRVIGIGFVLDFVEFILFTFGDKEMISVIEALRESSFQNIRPRRFLRSGSQSNGGCKKSCQNSKYGSDLGQITSPPKKGATNVGNTSKSTSMMKTTVTSSMNDNIITSNSYFALNAKEEDEEEYVENVYDESANLFPNTKTSGSSSFTVAAG</sequence>
<keyword evidence="3" id="KW-1185">Reference proteome</keyword>
<reference evidence="2" key="2">
    <citation type="submission" date="2022-01" db="EMBL/GenBank/DDBJ databases">
        <authorList>
            <person name="Yamashiro T."/>
            <person name="Shiraishi A."/>
            <person name="Satake H."/>
            <person name="Nakayama K."/>
        </authorList>
    </citation>
    <scope>NUCLEOTIDE SEQUENCE</scope>
</reference>
<evidence type="ECO:0000256" key="1">
    <source>
        <dbReference type="SAM" id="MobiDB-lite"/>
    </source>
</evidence>
<feature type="region of interest" description="Disordered" evidence="1">
    <location>
        <begin position="114"/>
        <end position="138"/>
    </location>
</feature>
<comment type="caution">
    <text evidence="2">The sequence shown here is derived from an EMBL/GenBank/DDBJ whole genome shotgun (WGS) entry which is preliminary data.</text>
</comment>
<gene>
    <name evidence="2" type="ORF">Tco_1111977</name>
</gene>
<proteinExistence type="predicted"/>
<accession>A0ABQ5INH1</accession>
<reference evidence="2" key="1">
    <citation type="journal article" date="2022" name="Int. J. Mol. Sci.">
        <title>Draft Genome of Tanacetum Coccineum: Genomic Comparison of Closely Related Tanacetum-Family Plants.</title>
        <authorList>
            <person name="Yamashiro T."/>
            <person name="Shiraishi A."/>
            <person name="Nakayama K."/>
            <person name="Satake H."/>
        </authorList>
    </citation>
    <scope>NUCLEOTIDE SEQUENCE</scope>
</reference>